<proteinExistence type="predicted"/>
<evidence type="ECO:0000313" key="2">
    <source>
        <dbReference type="Proteomes" id="UP001595533"/>
    </source>
</evidence>
<reference evidence="2" key="1">
    <citation type="journal article" date="2019" name="Int. J. Syst. Evol. Microbiol.">
        <title>The Global Catalogue of Microorganisms (GCM) 10K type strain sequencing project: providing services to taxonomists for standard genome sequencing and annotation.</title>
        <authorList>
            <consortium name="The Broad Institute Genomics Platform"/>
            <consortium name="The Broad Institute Genome Sequencing Center for Infectious Disease"/>
            <person name="Wu L."/>
            <person name="Ma J."/>
        </authorList>
    </citation>
    <scope>NUCLEOTIDE SEQUENCE [LARGE SCALE GENOMIC DNA]</scope>
    <source>
        <strain evidence="2">KCTC 42953</strain>
    </source>
</reference>
<comment type="caution">
    <text evidence="1">The sequence shown here is derived from an EMBL/GenBank/DDBJ whole genome shotgun (WGS) entry which is preliminary data.</text>
</comment>
<gene>
    <name evidence="1" type="ORF">ACFODZ_15980</name>
</gene>
<evidence type="ECO:0000313" key="1">
    <source>
        <dbReference type="EMBL" id="MFC3195755.1"/>
    </source>
</evidence>
<protein>
    <submittedName>
        <fullName evidence="1">Uncharacterized protein</fullName>
    </submittedName>
</protein>
<organism evidence="1 2">
    <name type="scientific">Marinicella sediminis</name>
    <dbReference type="NCBI Taxonomy" id="1792834"/>
    <lineage>
        <taxon>Bacteria</taxon>
        <taxon>Pseudomonadati</taxon>
        <taxon>Pseudomonadota</taxon>
        <taxon>Gammaproteobacteria</taxon>
        <taxon>Lysobacterales</taxon>
        <taxon>Marinicellaceae</taxon>
        <taxon>Marinicella</taxon>
    </lineage>
</organism>
<accession>A0ABV7JC96</accession>
<keyword evidence="2" id="KW-1185">Reference proteome</keyword>
<dbReference type="RefSeq" id="WP_379876728.1">
    <property type="nucleotide sequence ID" value="NZ_JBHRTS010000010.1"/>
</dbReference>
<sequence length="123" mass="14290">MKFPKLNSDITRKSFASIRADNIEGVDHNDVFKIRKVKDATQKVHEDNLVLEVVLKGNRNKIYFDYHHNEYSGIRIVRGKQYIVTLCANHVFSDLILAFNYHCIDEDEKRPLTSHDGTIHPIP</sequence>
<dbReference type="EMBL" id="JBHRTS010000010">
    <property type="protein sequence ID" value="MFC3195755.1"/>
    <property type="molecule type" value="Genomic_DNA"/>
</dbReference>
<dbReference type="Proteomes" id="UP001595533">
    <property type="component" value="Unassembled WGS sequence"/>
</dbReference>
<name>A0ABV7JC96_9GAMM</name>